<evidence type="ECO:0000313" key="8">
    <source>
        <dbReference type="EMBL" id="KAK8840002.1"/>
    </source>
</evidence>
<feature type="domain" description="Rhodanese" evidence="7">
    <location>
        <begin position="45"/>
        <end position="152"/>
    </location>
</feature>
<dbReference type="InterPro" id="IPR000751">
    <property type="entry name" value="MPI_Phosphatase"/>
</dbReference>
<evidence type="ECO:0000256" key="5">
    <source>
        <dbReference type="ARBA" id="ARBA00022912"/>
    </source>
</evidence>
<dbReference type="PANTHER" id="PTHR10828:SF17">
    <property type="entry name" value="PROTEIN-TYROSINE-PHOSPHATASE"/>
    <property type="match status" value="1"/>
</dbReference>
<gene>
    <name evidence="8" type="ORF">M9Y10_031287</name>
</gene>
<accession>A0ABR2H335</accession>
<proteinExistence type="inferred from homology"/>
<dbReference type="EC" id="3.1.3.48" evidence="2"/>
<comment type="similarity">
    <text evidence="1">Belongs to the MPI phosphatase family.</text>
</comment>
<dbReference type="PRINTS" id="PR00716">
    <property type="entry name" value="MPIPHPHTASE"/>
</dbReference>
<evidence type="ECO:0000259" key="7">
    <source>
        <dbReference type="PROSITE" id="PS50206"/>
    </source>
</evidence>
<dbReference type="InterPro" id="IPR036873">
    <property type="entry name" value="Rhodanese-like_dom_sf"/>
</dbReference>
<evidence type="ECO:0000313" key="9">
    <source>
        <dbReference type="Proteomes" id="UP001470230"/>
    </source>
</evidence>
<evidence type="ECO:0000256" key="1">
    <source>
        <dbReference type="ARBA" id="ARBA00011065"/>
    </source>
</evidence>
<dbReference type="Gene3D" id="3.40.250.10">
    <property type="entry name" value="Rhodanese-like domain"/>
    <property type="match status" value="1"/>
</dbReference>
<dbReference type="SUPFAM" id="SSF52821">
    <property type="entry name" value="Rhodanese/Cell cycle control phosphatase"/>
    <property type="match status" value="1"/>
</dbReference>
<evidence type="ECO:0000256" key="6">
    <source>
        <dbReference type="ARBA" id="ARBA00023306"/>
    </source>
</evidence>
<evidence type="ECO:0000256" key="2">
    <source>
        <dbReference type="ARBA" id="ARBA00013064"/>
    </source>
</evidence>
<keyword evidence="9" id="KW-1185">Reference proteome</keyword>
<reference evidence="8 9" key="1">
    <citation type="submission" date="2024-04" db="EMBL/GenBank/DDBJ databases">
        <title>Tritrichomonas musculus Genome.</title>
        <authorList>
            <person name="Alves-Ferreira E."/>
            <person name="Grigg M."/>
            <person name="Lorenzi H."/>
            <person name="Galac M."/>
        </authorList>
    </citation>
    <scope>NUCLEOTIDE SEQUENCE [LARGE SCALE GENOMIC DNA]</scope>
    <source>
        <strain evidence="8 9">EAF2021</strain>
    </source>
</reference>
<dbReference type="Pfam" id="PF00581">
    <property type="entry name" value="Rhodanese"/>
    <property type="match status" value="1"/>
</dbReference>
<name>A0ABR2H335_9EUKA</name>
<keyword evidence="6" id="KW-0131">Cell cycle</keyword>
<evidence type="ECO:0000256" key="3">
    <source>
        <dbReference type="ARBA" id="ARBA00022618"/>
    </source>
</evidence>
<sequence length="217" mass="25883">MMSYIPAPDLDSEEFPIFDQKPSENLSITHINSDELVKMKMNQGRNERIDIIDCRYDFEYEGGHIKEAKLIDSINMIDDYFKVSKQEESFDNIKIVFYCEFSQNRGPEIASLFRKIDRMINYPRYPFLYYNNIYILQGGYRSFYSKYAKYCNGRYVTMDSNLSLAKYNRHIRQNLIHNYLTWNCVQNEAFQRPKVEQSSSQPIFIKAPFQLPNIKPF</sequence>
<dbReference type="PROSITE" id="PS50206">
    <property type="entry name" value="RHODANESE_3"/>
    <property type="match status" value="1"/>
</dbReference>
<dbReference type="SMART" id="SM00450">
    <property type="entry name" value="RHOD"/>
    <property type="match status" value="1"/>
</dbReference>
<dbReference type="PANTHER" id="PTHR10828">
    <property type="entry name" value="M-PHASE INDUCER PHOSPHATASE DUAL SPECIFICITY PHOSPHATASE CDC25"/>
    <property type="match status" value="1"/>
</dbReference>
<dbReference type="Proteomes" id="UP001470230">
    <property type="component" value="Unassembled WGS sequence"/>
</dbReference>
<dbReference type="EMBL" id="JAPFFF010000049">
    <property type="protein sequence ID" value="KAK8840002.1"/>
    <property type="molecule type" value="Genomic_DNA"/>
</dbReference>
<keyword evidence="4" id="KW-0378">Hydrolase</keyword>
<keyword evidence="5" id="KW-0904">Protein phosphatase</keyword>
<keyword evidence="3" id="KW-0132">Cell division</keyword>
<protein>
    <recommendedName>
        <fullName evidence="2">protein-tyrosine-phosphatase</fullName>
        <ecNumber evidence="2">3.1.3.48</ecNumber>
    </recommendedName>
</protein>
<dbReference type="InterPro" id="IPR001763">
    <property type="entry name" value="Rhodanese-like_dom"/>
</dbReference>
<organism evidence="8 9">
    <name type="scientific">Tritrichomonas musculus</name>
    <dbReference type="NCBI Taxonomy" id="1915356"/>
    <lineage>
        <taxon>Eukaryota</taxon>
        <taxon>Metamonada</taxon>
        <taxon>Parabasalia</taxon>
        <taxon>Tritrichomonadida</taxon>
        <taxon>Tritrichomonadidae</taxon>
        <taxon>Tritrichomonas</taxon>
    </lineage>
</organism>
<evidence type="ECO:0000256" key="4">
    <source>
        <dbReference type="ARBA" id="ARBA00022801"/>
    </source>
</evidence>
<comment type="caution">
    <text evidence="8">The sequence shown here is derived from an EMBL/GenBank/DDBJ whole genome shotgun (WGS) entry which is preliminary data.</text>
</comment>